<dbReference type="Gramene" id="EFJ05961">
    <property type="protein sequence ID" value="EFJ05961"/>
    <property type="gene ID" value="SELMODRAFT_431149"/>
</dbReference>
<dbReference type="EMBL" id="GL377711">
    <property type="protein sequence ID" value="EFJ05961.1"/>
    <property type="molecule type" value="Genomic_DNA"/>
</dbReference>
<dbReference type="GO" id="GO:0030244">
    <property type="term" value="P:cellulose biosynthetic process"/>
    <property type="evidence" value="ECO:0000318"/>
    <property type="project" value="GO_Central"/>
</dbReference>
<feature type="transmembrane region" description="Helical" evidence="7">
    <location>
        <begin position="390"/>
        <end position="412"/>
    </location>
</feature>
<dbReference type="AlphaFoldDB" id="D8TBP2"/>
<dbReference type="Proteomes" id="UP000001514">
    <property type="component" value="Unassembled WGS sequence"/>
</dbReference>
<gene>
    <name evidence="8" type="ORF">SELMODRAFT_431149</name>
</gene>
<dbReference type="InParanoid" id="D8TBP2"/>
<evidence type="ECO:0000256" key="6">
    <source>
        <dbReference type="ARBA" id="ARBA00023136"/>
    </source>
</evidence>
<evidence type="ECO:0000256" key="1">
    <source>
        <dbReference type="ARBA" id="ARBA00004141"/>
    </source>
</evidence>
<feature type="transmembrane region" description="Helical" evidence="7">
    <location>
        <begin position="329"/>
        <end position="353"/>
    </location>
</feature>
<feature type="transmembrane region" description="Helical" evidence="7">
    <location>
        <begin position="299"/>
        <end position="317"/>
    </location>
</feature>
<evidence type="ECO:0000256" key="2">
    <source>
        <dbReference type="ARBA" id="ARBA00022676"/>
    </source>
</evidence>
<dbReference type="GO" id="GO:0016020">
    <property type="term" value="C:membrane"/>
    <property type="evidence" value="ECO:0000318"/>
    <property type="project" value="GO_Central"/>
</dbReference>
<proteinExistence type="predicted"/>
<accession>D8TBP2</accession>
<dbReference type="InterPro" id="IPR029044">
    <property type="entry name" value="Nucleotide-diphossugar_trans"/>
</dbReference>
<keyword evidence="4 7" id="KW-0812">Transmembrane</keyword>
<keyword evidence="5 7" id="KW-1133">Transmembrane helix</keyword>
<dbReference type="PANTHER" id="PTHR43867">
    <property type="entry name" value="CELLULOSE SYNTHASE CATALYTIC SUBUNIT A [UDP-FORMING]"/>
    <property type="match status" value="1"/>
</dbReference>
<dbReference type="eggNOG" id="ENOG502QVIM">
    <property type="taxonomic scope" value="Eukaryota"/>
</dbReference>
<evidence type="ECO:0000256" key="5">
    <source>
        <dbReference type="ARBA" id="ARBA00022989"/>
    </source>
</evidence>
<evidence type="ECO:0000256" key="4">
    <source>
        <dbReference type="ARBA" id="ARBA00022692"/>
    </source>
</evidence>
<evidence type="ECO:0000256" key="3">
    <source>
        <dbReference type="ARBA" id="ARBA00022679"/>
    </source>
</evidence>
<dbReference type="SUPFAM" id="SSF53448">
    <property type="entry name" value="Nucleotide-diphospho-sugar transferases"/>
    <property type="match status" value="1"/>
</dbReference>
<dbReference type="Gene3D" id="3.90.70.200">
    <property type="entry name" value="Plus-3 domain"/>
    <property type="match status" value="1"/>
</dbReference>
<dbReference type="SUPFAM" id="SSF159042">
    <property type="entry name" value="Plus3-like"/>
    <property type="match status" value="1"/>
</dbReference>
<keyword evidence="6 7" id="KW-0472">Membrane</keyword>
<dbReference type="KEGG" id="smo:SELMODRAFT_431149"/>
<dbReference type="CDD" id="cd06421">
    <property type="entry name" value="CESA_CelA_like"/>
    <property type="match status" value="1"/>
</dbReference>
<evidence type="ECO:0000313" key="8">
    <source>
        <dbReference type="EMBL" id="EFJ05961.1"/>
    </source>
</evidence>
<evidence type="ECO:0000313" key="9">
    <source>
        <dbReference type="Proteomes" id="UP000001514"/>
    </source>
</evidence>
<protein>
    <recommendedName>
        <fullName evidence="10">Glycosyltransferase 2-like domain-containing protein</fullName>
    </recommendedName>
</protein>
<dbReference type="Pfam" id="PF13641">
    <property type="entry name" value="Glyco_tranf_2_3"/>
    <property type="match status" value="1"/>
</dbReference>
<name>D8TBP2_SELML</name>
<comment type="subcellular location">
    <subcellularLocation>
        <location evidence="1">Membrane</location>
        <topology evidence="1">Multi-pass membrane protein</topology>
    </subcellularLocation>
</comment>
<keyword evidence="2" id="KW-0328">Glycosyltransferase</keyword>
<reference evidence="8 9" key="1">
    <citation type="journal article" date="2011" name="Science">
        <title>The Selaginella genome identifies genetic changes associated with the evolution of vascular plants.</title>
        <authorList>
            <person name="Banks J.A."/>
            <person name="Nishiyama T."/>
            <person name="Hasebe M."/>
            <person name="Bowman J.L."/>
            <person name="Gribskov M."/>
            <person name="dePamphilis C."/>
            <person name="Albert V.A."/>
            <person name="Aono N."/>
            <person name="Aoyama T."/>
            <person name="Ambrose B.A."/>
            <person name="Ashton N.W."/>
            <person name="Axtell M.J."/>
            <person name="Barker E."/>
            <person name="Barker M.S."/>
            <person name="Bennetzen J.L."/>
            <person name="Bonawitz N.D."/>
            <person name="Chapple C."/>
            <person name="Cheng C."/>
            <person name="Correa L.G."/>
            <person name="Dacre M."/>
            <person name="DeBarry J."/>
            <person name="Dreyer I."/>
            <person name="Elias M."/>
            <person name="Engstrom E.M."/>
            <person name="Estelle M."/>
            <person name="Feng L."/>
            <person name="Finet C."/>
            <person name="Floyd S.K."/>
            <person name="Frommer W.B."/>
            <person name="Fujita T."/>
            <person name="Gramzow L."/>
            <person name="Gutensohn M."/>
            <person name="Harholt J."/>
            <person name="Hattori M."/>
            <person name="Heyl A."/>
            <person name="Hirai T."/>
            <person name="Hiwatashi Y."/>
            <person name="Ishikawa M."/>
            <person name="Iwata M."/>
            <person name="Karol K.G."/>
            <person name="Koehler B."/>
            <person name="Kolukisaoglu U."/>
            <person name="Kubo M."/>
            <person name="Kurata T."/>
            <person name="Lalonde S."/>
            <person name="Li K."/>
            <person name="Li Y."/>
            <person name="Litt A."/>
            <person name="Lyons E."/>
            <person name="Manning G."/>
            <person name="Maruyama T."/>
            <person name="Michael T.P."/>
            <person name="Mikami K."/>
            <person name="Miyazaki S."/>
            <person name="Morinaga S."/>
            <person name="Murata T."/>
            <person name="Mueller-Roeber B."/>
            <person name="Nelson D.R."/>
            <person name="Obara M."/>
            <person name="Oguri Y."/>
            <person name="Olmstead R.G."/>
            <person name="Onodera N."/>
            <person name="Petersen B.L."/>
            <person name="Pils B."/>
            <person name="Prigge M."/>
            <person name="Rensing S.A."/>
            <person name="Riano-Pachon D.M."/>
            <person name="Roberts A.W."/>
            <person name="Sato Y."/>
            <person name="Scheller H.V."/>
            <person name="Schulz B."/>
            <person name="Schulz C."/>
            <person name="Shakirov E.V."/>
            <person name="Shibagaki N."/>
            <person name="Shinohara N."/>
            <person name="Shippen D.E."/>
            <person name="Soerensen I."/>
            <person name="Sotooka R."/>
            <person name="Sugimoto N."/>
            <person name="Sugita M."/>
            <person name="Sumikawa N."/>
            <person name="Tanurdzic M."/>
            <person name="Theissen G."/>
            <person name="Ulvskov P."/>
            <person name="Wakazuki S."/>
            <person name="Weng J.K."/>
            <person name="Willats W.W."/>
            <person name="Wipf D."/>
            <person name="Wolf P.G."/>
            <person name="Yang L."/>
            <person name="Zimmer A.D."/>
            <person name="Zhu Q."/>
            <person name="Mitros T."/>
            <person name="Hellsten U."/>
            <person name="Loque D."/>
            <person name="Otillar R."/>
            <person name="Salamov A."/>
            <person name="Schmutz J."/>
            <person name="Shapiro H."/>
            <person name="Lindquist E."/>
            <person name="Lucas S."/>
            <person name="Rokhsar D."/>
            <person name="Grigoriev I.V."/>
        </authorList>
    </citation>
    <scope>NUCLEOTIDE SEQUENCE [LARGE SCALE GENOMIC DNA]</scope>
</reference>
<dbReference type="PANTHER" id="PTHR43867:SF2">
    <property type="entry name" value="CELLULOSE SYNTHASE CATALYTIC SUBUNIT A [UDP-FORMING]"/>
    <property type="match status" value="1"/>
</dbReference>
<dbReference type="GO" id="GO:0016758">
    <property type="term" value="F:hexosyltransferase activity"/>
    <property type="evidence" value="ECO:0000318"/>
    <property type="project" value="GO_Central"/>
</dbReference>
<dbReference type="HOGENOM" id="CLU_398178_0_0_1"/>
<sequence>MDYPKHQFRVLVLDDGGDDELKRYCEELESACVKYLRRKKIPGVPHNFKCGNLNYGLEHSDAEFVVTMDADMILHPSFLKTLLPHIVKDPKVSFVQIPQSFYNLPVGDPLNDACVFGYERVMIHRDTFGAAPCVRTGAIFRRKHLDEIGGFQPMSITEDTMTAFKLFNQDFKSVYLNRKLQIGLTPWTFEGYIKQRRRWCQGAIQQFSATWREMLGPKSKLSLVLKSGSVFHNPSDESHFWWMTPFFLQTIYKSIFSYSSTFTFTPTSSIDRVAAQAKLTKQPALIKFFLVKLKHVKVHIIYILLVLAVVAYRISWVAKQRGRNCSHDFYVIAMSFFLLSTCTHMLVPIVYILCPPSYKPGQRKGLLHYKEKVPHFVEGDHLPKWHWSAMFYEAIANVVVVIFWVAALVIAVTKAVRQWCKTGFWEECASGLSSHHLLAQGLLLRPARCCLDKLYHTIKRMKDDGTMYKVQGFLLIGMMSVKDLFEGRFGDGQLRAIQDYQLSFWLEDLFRQHTPPQLQHIQPGWANTNSRGMIADRKNFEIVLLSNIDLSGAIRKLGGDDKNMSVSVDLGDMECTVDSQYVSNHSFTEAELVEWWRERWKAGKRLIPEAELQAKLAQRHNWGEARIFQACGLCFVAASKVAWLKEDLTPPAQEEIEQKGSCGHDRNWRTPQMLELEACDMSKAALDIMLFD</sequence>
<dbReference type="InterPro" id="IPR036128">
    <property type="entry name" value="Plus3-like_sf"/>
</dbReference>
<dbReference type="Gene3D" id="3.90.550.10">
    <property type="entry name" value="Spore Coat Polysaccharide Biosynthesis Protein SpsA, Chain A"/>
    <property type="match status" value="1"/>
</dbReference>
<dbReference type="STRING" id="88036.D8TBP2"/>
<keyword evidence="3" id="KW-0808">Transferase</keyword>
<organism evidence="9">
    <name type="scientific">Selaginella moellendorffii</name>
    <name type="common">Spikemoss</name>
    <dbReference type="NCBI Taxonomy" id="88036"/>
    <lineage>
        <taxon>Eukaryota</taxon>
        <taxon>Viridiplantae</taxon>
        <taxon>Streptophyta</taxon>
        <taxon>Embryophyta</taxon>
        <taxon>Tracheophyta</taxon>
        <taxon>Lycopodiopsida</taxon>
        <taxon>Selaginellales</taxon>
        <taxon>Selaginellaceae</taxon>
        <taxon>Selaginella</taxon>
    </lineage>
</organism>
<dbReference type="InterPro" id="IPR050321">
    <property type="entry name" value="Glycosyltr_2/OpgH_subfam"/>
</dbReference>
<evidence type="ECO:0008006" key="10">
    <source>
        <dbReference type="Google" id="ProtNLM"/>
    </source>
</evidence>
<dbReference type="GO" id="GO:0003677">
    <property type="term" value="F:DNA binding"/>
    <property type="evidence" value="ECO:0007669"/>
    <property type="project" value="InterPro"/>
</dbReference>
<keyword evidence="9" id="KW-1185">Reference proteome</keyword>
<evidence type="ECO:0000256" key="7">
    <source>
        <dbReference type="SAM" id="Phobius"/>
    </source>
</evidence>